<comment type="caution">
    <text evidence="3">The sequence shown here is derived from an EMBL/GenBank/DDBJ whole genome shotgun (WGS) entry which is preliminary data.</text>
</comment>
<keyword evidence="1" id="KW-0472">Membrane</keyword>
<reference evidence="3" key="2">
    <citation type="journal article" date="2023" name="Plants (Basel)">
        <title>Annotation of the Turnera subulata (Passifloraceae) Draft Genome Reveals the S-Locus Evolved after the Divergence of Turneroideae from Passifloroideae in a Stepwise Manner.</title>
        <authorList>
            <person name="Henning P.M."/>
            <person name="Roalson E.H."/>
            <person name="Mir W."/>
            <person name="McCubbin A.G."/>
            <person name="Shore J.S."/>
        </authorList>
    </citation>
    <scope>NUCLEOTIDE SEQUENCE</scope>
    <source>
        <strain evidence="3">F60SS</strain>
    </source>
</reference>
<name>A0A9Q0G3M7_9ROSI</name>
<dbReference type="AlphaFoldDB" id="A0A9Q0G3M7"/>
<evidence type="ECO:0000313" key="4">
    <source>
        <dbReference type="Proteomes" id="UP001141552"/>
    </source>
</evidence>
<dbReference type="OrthoDB" id="847533at2759"/>
<protein>
    <recommendedName>
        <fullName evidence="2">PGG domain-containing protein</fullName>
    </recommendedName>
</protein>
<proteinExistence type="predicted"/>
<organism evidence="3 4">
    <name type="scientific">Turnera subulata</name>
    <dbReference type="NCBI Taxonomy" id="218843"/>
    <lineage>
        <taxon>Eukaryota</taxon>
        <taxon>Viridiplantae</taxon>
        <taxon>Streptophyta</taxon>
        <taxon>Embryophyta</taxon>
        <taxon>Tracheophyta</taxon>
        <taxon>Spermatophyta</taxon>
        <taxon>Magnoliopsida</taxon>
        <taxon>eudicotyledons</taxon>
        <taxon>Gunneridae</taxon>
        <taxon>Pentapetalae</taxon>
        <taxon>rosids</taxon>
        <taxon>fabids</taxon>
        <taxon>Malpighiales</taxon>
        <taxon>Passifloraceae</taxon>
        <taxon>Turnera</taxon>
    </lineage>
</organism>
<keyword evidence="1" id="KW-0812">Transmembrane</keyword>
<evidence type="ECO:0000256" key="1">
    <source>
        <dbReference type="SAM" id="Phobius"/>
    </source>
</evidence>
<accession>A0A9Q0G3M7</accession>
<keyword evidence="1" id="KW-1133">Transmembrane helix</keyword>
<sequence>MGIQFEATIPEDPSKNFYQYYRSESSRWGIWQEKSSNNEAGTAILGSNKTSYNIFLFSNTLAYSSSTAAIFWLLIDCPFQTEILMAVYAMNFTYAASVAAVHPGGAVDWRYMFIAYMLPYFLRVILQFVRRTKEVISQEDV</sequence>
<reference evidence="3" key="1">
    <citation type="submission" date="2022-02" db="EMBL/GenBank/DDBJ databases">
        <authorList>
            <person name="Henning P.M."/>
            <person name="McCubbin A.G."/>
            <person name="Shore J.S."/>
        </authorList>
    </citation>
    <scope>NUCLEOTIDE SEQUENCE</scope>
    <source>
        <strain evidence="3">F60SS</strain>
        <tissue evidence="3">Leaves</tissue>
    </source>
</reference>
<feature type="transmembrane region" description="Helical" evidence="1">
    <location>
        <begin position="54"/>
        <end position="75"/>
    </location>
</feature>
<dbReference type="Pfam" id="PF13962">
    <property type="entry name" value="PGG"/>
    <property type="match status" value="1"/>
</dbReference>
<dbReference type="EMBL" id="JAKUCV010002707">
    <property type="protein sequence ID" value="KAJ4841730.1"/>
    <property type="molecule type" value="Genomic_DNA"/>
</dbReference>
<evidence type="ECO:0000259" key="2">
    <source>
        <dbReference type="Pfam" id="PF13962"/>
    </source>
</evidence>
<feature type="transmembrane region" description="Helical" evidence="1">
    <location>
        <begin position="87"/>
        <end position="105"/>
    </location>
</feature>
<gene>
    <name evidence="3" type="ORF">Tsubulata_003015</name>
</gene>
<dbReference type="InterPro" id="IPR026961">
    <property type="entry name" value="PGG_dom"/>
</dbReference>
<evidence type="ECO:0000313" key="3">
    <source>
        <dbReference type="EMBL" id="KAJ4841730.1"/>
    </source>
</evidence>
<feature type="domain" description="PGG" evidence="2">
    <location>
        <begin position="29"/>
        <end position="100"/>
    </location>
</feature>
<dbReference type="Proteomes" id="UP001141552">
    <property type="component" value="Unassembled WGS sequence"/>
</dbReference>
<keyword evidence="4" id="KW-1185">Reference proteome</keyword>